<keyword evidence="2" id="KW-1185">Reference proteome</keyword>
<evidence type="ECO:0000313" key="2">
    <source>
        <dbReference type="Proteomes" id="UP001521137"/>
    </source>
</evidence>
<evidence type="ECO:0000313" key="1">
    <source>
        <dbReference type="EMBL" id="MCF2948453.1"/>
    </source>
</evidence>
<comment type="caution">
    <text evidence="1">The sequence shown here is derived from an EMBL/GenBank/DDBJ whole genome shotgun (WGS) entry which is preliminary data.</text>
</comment>
<dbReference type="RefSeq" id="WP_235312243.1">
    <property type="nucleotide sequence ID" value="NZ_JAKGAS010000004.1"/>
</dbReference>
<gene>
    <name evidence="1" type="ORF">L0668_10070</name>
</gene>
<accession>A0ABS9D6A0</accession>
<organism evidence="1 2">
    <name type="scientific">Paraglaciecola algarum</name>
    <dbReference type="NCBI Taxonomy" id="3050085"/>
    <lineage>
        <taxon>Bacteria</taxon>
        <taxon>Pseudomonadati</taxon>
        <taxon>Pseudomonadota</taxon>
        <taxon>Gammaproteobacteria</taxon>
        <taxon>Alteromonadales</taxon>
        <taxon>Alteromonadaceae</taxon>
        <taxon>Paraglaciecola</taxon>
    </lineage>
</organism>
<dbReference type="Pfam" id="PF12094">
    <property type="entry name" value="DUF3570"/>
    <property type="match status" value="1"/>
</dbReference>
<name>A0ABS9D6A0_9ALTE</name>
<proteinExistence type="predicted"/>
<dbReference type="InterPro" id="IPR021953">
    <property type="entry name" value="DUF3570"/>
</dbReference>
<dbReference type="Proteomes" id="UP001521137">
    <property type="component" value="Unassembled WGS sequence"/>
</dbReference>
<protein>
    <submittedName>
        <fullName evidence="1">DUF3570 domain-containing protein</fullName>
    </submittedName>
</protein>
<dbReference type="SUPFAM" id="SSF56935">
    <property type="entry name" value="Porins"/>
    <property type="match status" value="1"/>
</dbReference>
<reference evidence="1 2" key="1">
    <citation type="submission" date="2022-01" db="EMBL/GenBank/DDBJ databases">
        <title>Paraglaciecola sp. G1-23.</title>
        <authorList>
            <person name="Jin M.S."/>
            <person name="Han D.M."/>
            <person name="Kim H.M."/>
            <person name="Jeon C.O."/>
        </authorList>
    </citation>
    <scope>NUCLEOTIDE SEQUENCE [LARGE SCALE GENOMIC DNA]</scope>
    <source>
        <strain evidence="1 2">G1-23</strain>
    </source>
</reference>
<dbReference type="EMBL" id="JAKGAS010000004">
    <property type="protein sequence ID" value="MCF2948453.1"/>
    <property type="molecule type" value="Genomic_DNA"/>
</dbReference>
<sequence length="391" mass="43656">MSSKNNVLAMLGVAATNLVATQTAAIEVAEEFQFGLRHHSYEEEGLPESLGGSTDRYDINVNQFSIISPLSEKFDIALTYQHEKMSGASPWYTIMGADEKPVQIMSGASIEDKRTDASAKVRYVLGVSSFALTAAVSDEDDYKSESFGVGYVRESVDKLSTWSFSADVSNDDINPVDADIYTTRPNTEQSKRSTSALISYSHILNKNTLLQVGAGYSKKTGFLSDPYKMVIANLALIGDSRPSRRYAKTLSSRLRYFVDASDSALHFDYRYYHDSWKIKSHTLSFAWYQNLPMNFQLVPSVRLYSQSESFFYDVFYSDVRADGFYSTDYRLSEYGATTYGLKVIKAFDNWSITLSADKYSSGGSTGFASESIENPALLDFKLVSLGFDLHF</sequence>